<keyword evidence="1" id="KW-0732">Signal</keyword>
<feature type="chain" id="PRO_5046632546" evidence="1">
    <location>
        <begin position="34"/>
        <end position="402"/>
    </location>
</feature>
<sequence length="402" mass="43173">MHRPGRAVLRGICATLTAGLLVTTLASCGSVVAGEAVRAEPDLSGLDVGNYPTEPVTFGTAEDNEAARYREGQRLGDFVALPFEIDPSYVNRVAGTGGPVVLDRRDMQSLVINDTFDEVAADLITGWVHTWSTGGDPGNTQQLSIAVLMFPDPATAGSVAGRLEYDDFTFNTDNRPVQLPNYPQAKAHWRPGHASLGSWTAHDRYVVFVKYDDRAEKADLAALVQRTESVLAVQLPLLGEFEPTPAEQLNEIALDPDGVLALALPKSPQMVAMYGPPDAFHGRGAVYALSGITDLRFLDSGQVTDIALGESVVMRSKTAQGARALWDEFRPDSDEAAGSRMIEAPEGIDGQVACFNREVAAHMNPSAFCVLQTGRYFAQVEGGQIQDLHQKTSAQYALLLGG</sequence>
<reference evidence="4 5" key="1">
    <citation type="submission" date="2024-06" db="EMBL/GenBank/DDBJ databases">
        <title>The Natural Products Discovery Center: Release of the First 8490 Sequenced Strains for Exploring Actinobacteria Biosynthetic Diversity.</title>
        <authorList>
            <person name="Kalkreuter E."/>
            <person name="Kautsar S.A."/>
            <person name="Yang D."/>
            <person name="Bader C.D."/>
            <person name="Teijaro C.N."/>
            <person name="Fluegel L."/>
            <person name="Davis C.M."/>
            <person name="Simpson J.R."/>
            <person name="Lauterbach L."/>
            <person name="Steele A.D."/>
            <person name="Gui C."/>
            <person name="Meng S."/>
            <person name="Li G."/>
            <person name="Viehrig K."/>
            <person name="Ye F."/>
            <person name="Su P."/>
            <person name="Kiefer A.F."/>
            <person name="Nichols A."/>
            <person name="Cepeda A.J."/>
            <person name="Yan W."/>
            <person name="Fan B."/>
            <person name="Jiang Y."/>
            <person name="Adhikari A."/>
            <person name="Zheng C.-J."/>
            <person name="Schuster L."/>
            <person name="Cowan T.M."/>
            <person name="Smanski M.J."/>
            <person name="Chevrette M.G."/>
            <person name="De Carvalho L.P.S."/>
            <person name="Shen B."/>
        </authorList>
    </citation>
    <scope>NUCLEOTIDE SEQUENCE [LARGE SCALE GENOMIC DNA]</scope>
    <source>
        <strain evidence="4 5">NPDC019708</strain>
    </source>
</reference>
<gene>
    <name evidence="4" type="ORF">ABZ510_10465</name>
</gene>
<dbReference type="Pfam" id="PF24088">
    <property type="entry name" value="DUF7373"/>
    <property type="match status" value="1"/>
</dbReference>
<dbReference type="Proteomes" id="UP001550628">
    <property type="component" value="Unassembled WGS sequence"/>
</dbReference>
<feature type="domain" description="DUF7373" evidence="3">
    <location>
        <begin position="279"/>
        <end position="399"/>
    </location>
</feature>
<name>A0ABV2WN18_9NOCA</name>
<dbReference type="EMBL" id="JBEYBF010000005">
    <property type="protein sequence ID" value="MEU1952275.1"/>
    <property type="molecule type" value="Genomic_DNA"/>
</dbReference>
<organism evidence="4 5">
    <name type="scientific">Nocardia rhamnosiphila</name>
    <dbReference type="NCBI Taxonomy" id="426716"/>
    <lineage>
        <taxon>Bacteria</taxon>
        <taxon>Bacillati</taxon>
        <taxon>Actinomycetota</taxon>
        <taxon>Actinomycetes</taxon>
        <taxon>Mycobacteriales</taxon>
        <taxon>Nocardiaceae</taxon>
        <taxon>Nocardia</taxon>
    </lineage>
</organism>
<feature type="signal peptide" evidence="1">
    <location>
        <begin position="1"/>
        <end position="33"/>
    </location>
</feature>
<dbReference type="InterPro" id="IPR056463">
    <property type="entry name" value="DUF7373_C"/>
</dbReference>
<protein>
    <submittedName>
        <fullName evidence="4">Uncharacterized protein</fullName>
    </submittedName>
</protein>
<dbReference type="GeneID" id="96246044"/>
<dbReference type="PROSITE" id="PS51257">
    <property type="entry name" value="PROKAR_LIPOPROTEIN"/>
    <property type="match status" value="1"/>
</dbReference>
<proteinExistence type="predicted"/>
<dbReference type="Pfam" id="PF24092">
    <property type="entry name" value="DUF7373_C"/>
    <property type="match status" value="1"/>
</dbReference>
<evidence type="ECO:0000313" key="5">
    <source>
        <dbReference type="Proteomes" id="UP001550628"/>
    </source>
</evidence>
<evidence type="ECO:0000256" key="1">
    <source>
        <dbReference type="SAM" id="SignalP"/>
    </source>
</evidence>
<evidence type="ECO:0000313" key="4">
    <source>
        <dbReference type="EMBL" id="MEU1952275.1"/>
    </source>
</evidence>
<evidence type="ECO:0000259" key="2">
    <source>
        <dbReference type="Pfam" id="PF24088"/>
    </source>
</evidence>
<comment type="caution">
    <text evidence="4">The sequence shown here is derived from an EMBL/GenBank/DDBJ whole genome shotgun (WGS) entry which is preliminary data.</text>
</comment>
<accession>A0ABV2WN18</accession>
<dbReference type="InterPro" id="IPR055797">
    <property type="entry name" value="DUF7373"/>
</dbReference>
<evidence type="ECO:0000259" key="3">
    <source>
        <dbReference type="Pfam" id="PF24092"/>
    </source>
</evidence>
<feature type="domain" description="DUF7373" evidence="2">
    <location>
        <begin position="59"/>
        <end position="252"/>
    </location>
</feature>
<keyword evidence="5" id="KW-1185">Reference proteome</keyword>
<dbReference type="RefSeq" id="WP_036514490.1">
    <property type="nucleotide sequence ID" value="NZ_JBEYBD010000007.1"/>
</dbReference>